<organism evidence="2 3">
    <name type="scientific">Paenibacillus hemerocallicola</name>
    <dbReference type="NCBI Taxonomy" id="1172614"/>
    <lineage>
        <taxon>Bacteria</taxon>
        <taxon>Bacillati</taxon>
        <taxon>Bacillota</taxon>
        <taxon>Bacilli</taxon>
        <taxon>Bacillales</taxon>
        <taxon>Paenibacillaceae</taxon>
        <taxon>Paenibacillus</taxon>
    </lineage>
</organism>
<dbReference type="RefSeq" id="WP_139600737.1">
    <property type="nucleotide sequence ID" value="NZ_VDCQ01000003.1"/>
</dbReference>
<protein>
    <submittedName>
        <fullName evidence="2">Pentapeptide repeat-containing protein</fullName>
    </submittedName>
</protein>
<dbReference type="InterPro" id="IPR001646">
    <property type="entry name" value="5peptide_repeat"/>
</dbReference>
<dbReference type="AlphaFoldDB" id="A0A5C4TFB3"/>
<dbReference type="PANTHER" id="PTHR47485">
    <property type="entry name" value="THYLAKOID LUMENAL 17.4 KDA PROTEIN, CHLOROPLASTIC"/>
    <property type="match status" value="1"/>
</dbReference>
<evidence type="ECO:0000313" key="3">
    <source>
        <dbReference type="Proteomes" id="UP000307943"/>
    </source>
</evidence>
<comment type="caution">
    <text evidence="2">The sequence shown here is derived from an EMBL/GenBank/DDBJ whole genome shotgun (WGS) entry which is preliminary data.</text>
</comment>
<dbReference type="OrthoDB" id="2592065at2"/>
<dbReference type="Pfam" id="PF00805">
    <property type="entry name" value="Pentapeptide"/>
    <property type="match status" value="2"/>
</dbReference>
<accession>A0A5C4TFB3</accession>
<dbReference type="SUPFAM" id="SSF141571">
    <property type="entry name" value="Pentapeptide repeat-like"/>
    <property type="match status" value="1"/>
</dbReference>
<evidence type="ECO:0000313" key="2">
    <source>
        <dbReference type="EMBL" id="TNJ67834.1"/>
    </source>
</evidence>
<dbReference type="Gene3D" id="2.160.20.80">
    <property type="entry name" value="E3 ubiquitin-protein ligase SopA"/>
    <property type="match status" value="1"/>
</dbReference>
<reference evidence="2 3" key="1">
    <citation type="submission" date="2019-05" db="EMBL/GenBank/DDBJ databases">
        <title>We sequenced the genome of Paenibacillus hemerocallicola KCTC 33185 for further insight into its adaptation and study the phylogeny of Paenibacillus.</title>
        <authorList>
            <person name="Narsing Rao M.P."/>
        </authorList>
    </citation>
    <scope>NUCLEOTIDE SEQUENCE [LARGE SCALE GENOMIC DNA]</scope>
    <source>
        <strain evidence="2 3">KCTC 33185</strain>
    </source>
</reference>
<dbReference type="EMBL" id="VDCQ01000003">
    <property type="protein sequence ID" value="TNJ67834.1"/>
    <property type="molecule type" value="Genomic_DNA"/>
</dbReference>
<dbReference type="Proteomes" id="UP000307943">
    <property type="component" value="Unassembled WGS sequence"/>
</dbReference>
<keyword evidence="1" id="KW-0677">Repeat</keyword>
<evidence type="ECO:0000256" key="1">
    <source>
        <dbReference type="ARBA" id="ARBA00022737"/>
    </source>
</evidence>
<gene>
    <name evidence="2" type="ORF">FE784_03560</name>
</gene>
<keyword evidence="3" id="KW-1185">Reference proteome</keyword>
<dbReference type="PANTHER" id="PTHR47485:SF1">
    <property type="entry name" value="THYLAKOID LUMENAL 17.4 KDA PROTEIN, CHLOROPLASTIC"/>
    <property type="match status" value="1"/>
</dbReference>
<name>A0A5C4TFB3_9BACL</name>
<proteinExistence type="predicted"/>
<sequence>MDTENLFLKHSQWVNSDGETGEKLEIEKGEMSELDITDTNLSCSVIVESYVNNSILTNNDMSDCYFLSTSFDETNLSESILSKTVFDFASLKHSILKNCIGIKASFDDANLSFADLSGSDLRRASFRRANLSHANFSNVDLTSASLDGAFLYGTNFKEARGIDEVSAQYIFVGTEEKPIRLEGDDIHKWLIEQTRA</sequence>